<feature type="region of interest" description="Disordered" evidence="1">
    <location>
        <begin position="118"/>
        <end position="140"/>
    </location>
</feature>
<gene>
    <name evidence="2" type="ORF">OVA965_LOCUS14474</name>
    <name evidence="3" type="ORF">TMI583_LOCUS14480</name>
</gene>
<comment type="caution">
    <text evidence="2">The sequence shown here is derived from an EMBL/GenBank/DDBJ whole genome shotgun (WGS) entry which is preliminary data.</text>
</comment>
<name>A0A8S2DXA9_9BILA</name>
<evidence type="ECO:0000313" key="4">
    <source>
        <dbReference type="Proteomes" id="UP000677228"/>
    </source>
</evidence>
<dbReference type="Proteomes" id="UP000677228">
    <property type="component" value="Unassembled WGS sequence"/>
</dbReference>
<evidence type="ECO:0008006" key="5">
    <source>
        <dbReference type="Google" id="ProtNLM"/>
    </source>
</evidence>
<sequence length="269" mass="29125">RCVEDGLDGVPGENGQVGGNGGNICFVTNKYFREQENIEKLITSGGEDDKGGNGGHGGNGHDGKNGDPKGELGIPGGDRGDAGLGGFGGRAGEVHIEENRKIIHDNCELVDKIESIDKSNRSAEHGKPGEDGKGGVGGYDGVDESAQQYLSFCQDNSSEEEKPLYGDAHVNYLSIKTTGNGNCLFNSIATLANMTDSFAIELRVRCIIELTLETAYYVQKYTNLFLIDEVDDDGFQQYIPGEENSLPQYIVNDLIRDTCWSDRWDIFAI</sequence>
<feature type="non-terminal residue" evidence="2">
    <location>
        <position position="269"/>
    </location>
</feature>
<evidence type="ECO:0000256" key="1">
    <source>
        <dbReference type="SAM" id="MobiDB-lite"/>
    </source>
</evidence>
<evidence type="ECO:0000313" key="3">
    <source>
        <dbReference type="EMBL" id="CAF3768800.1"/>
    </source>
</evidence>
<organism evidence="2 4">
    <name type="scientific">Didymodactylos carnosus</name>
    <dbReference type="NCBI Taxonomy" id="1234261"/>
    <lineage>
        <taxon>Eukaryota</taxon>
        <taxon>Metazoa</taxon>
        <taxon>Spiralia</taxon>
        <taxon>Gnathifera</taxon>
        <taxon>Rotifera</taxon>
        <taxon>Eurotatoria</taxon>
        <taxon>Bdelloidea</taxon>
        <taxon>Philodinida</taxon>
        <taxon>Philodinidae</taxon>
        <taxon>Didymodactylos</taxon>
    </lineage>
</organism>
<feature type="compositionally biased region" description="Basic and acidic residues" evidence="1">
    <location>
        <begin position="118"/>
        <end position="133"/>
    </location>
</feature>
<evidence type="ECO:0000313" key="2">
    <source>
        <dbReference type="EMBL" id="CAF0999270.1"/>
    </source>
</evidence>
<accession>A0A8S2DXA9</accession>
<dbReference type="AlphaFoldDB" id="A0A8S2DXA9"/>
<feature type="compositionally biased region" description="Basic and acidic residues" evidence="1">
    <location>
        <begin position="59"/>
        <end position="70"/>
    </location>
</feature>
<feature type="region of interest" description="Disordered" evidence="1">
    <location>
        <begin position="43"/>
        <end position="86"/>
    </location>
</feature>
<protein>
    <recommendedName>
        <fullName evidence="5">OTU domain-containing protein</fullName>
    </recommendedName>
</protein>
<dbReference type="EMBL" id="CAJNOK010006282">
    <property type="protein sequence ID" value="CAF0999270.1"/>
    <property type="molecule type" value="Genomic_DNA"/>
</dbReference>
<feature type="compositionally biased region" description="Gly residues" evidence="1">
    <location>
        <begin position="73"/>
        <end position="86"/>
    </location>
</feature>
<reference evidence="2" key="1">
    <citation type="submission" date="2021-02" db="EMBL/GenBank/DDBJ databases">
        <authorList>
            <person name="Nowell W R."/>
        </authorList>
    </citation>
    <scope>NUCLEOTIDE SEQUENCE</scope>
</reference>
<dbReference type="Proteomes" id="UP000682733">
    <property type="component" value="Unassembled WGS sequence"/>
</dbReference>
<proteinExistence type="predicted"/>
<dbReference type="EMBL" id="CAJOBA010006291">
    <property type="protein sequence ID" value="CAF3768800.1"/>
    <property type="molecule type" value="Genomic_DNA"/>
</dbReference>